<dbReference type="Proteomes" id="UP001241472">
    <property type="component" value="Unassembled WGS sequence"/>
</dbReference>
<accession>A0ABT9PXT8</accession>
<organism evidence="1 2">
    <name type="scientific">Neorhizobium huautlense</name>
    <dbReference type="NCBI Taxonomy" id="67774"/>
    <lineage>
        <taxon>Bacteria</taxon>
        <taxon>Pseudomonadati</taxon>
        <taxon>Pseudomonadota</taxon>
        <taxon>Alphaproteobacteria</taxon>
        <taxon>Hyphomicrobiales</taxon>
        <taxon>Rhizobiaceae</taxon>
        <taxon>Rhizobium/Agrobacterium group</taxon>
        <taxon>Neorhizobium</taxon>
    </lineage>
</organism>
<protein>
    <recommendedName>
        <fullName evidence="3">Transposase</fullName>
    </recommendedName>
</protein>
<dbReference type="EMBL" id="JAUSRF010000014">
    <property type="protein sequence ID" value="MDP9839227.1"/>
    <property type="molecule type" value="Genomic_DNA"/>
</dbReference>
<sequence>MSSTTGLPQGKLDSARKSFIEVPRKGSTMAHLRFDIAAYDLPARAAEDCFFVSKTKAKTTTKIIV</sequence>
<comment type="caution">
    <text evidence="1">The sequence shown here is derived from an EMBL/GenBank/DDBJ whole genome shotgun (WGS) entry which is preliminary data.</text>
</comment>
<evidence type="ECO:0008006" key="3">
    <source>
        <dbReference type="Google" id="ProtNLM"/>
    </source>
</evidence>
<dbReference type="RefSeq" id="WP_306837693.1">
    <property type="nucleotide sequence ID" value="NZ_JAUSRF010000014.1"/>
</dbReference>
<reference evidence="1 2" key="1">
    <citation type="submission" date="2023-07" db="EMBL/GenBank/DDBJ databases">
        <title>Sorghum-associated microbial communities from plants grown in Nebraska, USA.</title>
        <authorList>
            <person name="Schachtman D."/>
        </authorList>
    </citation>
    <scope>NUCLEOTIDE SEQUENCE [LARGE SCALE GENOMIC DNA]</scope>
    <source>
        <strain evidence="1 2">DS1307</strain>
    </source>
</reference>
<keyword evidence="2" id="KW-1185">Reference proteome</keyword>
<evidence type="ECO:0000313" key="1">
    <source>
        <dbReference type="EMBL" id="MDP9839227.1"/>
    </source>
</evidence>
<proteinExistence type="predicted"/>
<name>A0ABT9PXT8_9HYPH</name>
<evidence type="ECO:0000313" key="2">
    <source>
        <dbReference type="Proteomes" id="UP001241472"/>
    </source>
</evidence>
<gene>
    <name evidence="1" type="ORF">J2T09_004002</name>
</gene>